<evidence type="ECO:0000313" key="3">
    <source>
        <dbReference type="Proteomes" id="UP001320715"/>
    </source>
</evidence>
<dbReference type="Pfam" id="PF00535">
    <property type="entry name" value="Glycos_transf_2"/>
    <property type="match status" value="1"/>
</dbReference>
<accession>A0ABT1CTY5</accession>
<name>A0ABT1CTY5_9HYPH</name>
<comment type="caution">
    <text evidence="2">The sequence shown here is derived from an EMBL/GenBank/DDBJ whole genome shotgun (WGS) entry which is preliminary data.</text>
</comment>
<proteinExistence type="predicted"/>
<dbReference type="InterPro" id="IPR029044">
    <property type="entry name" value="Nucleotide-diphossugar_trans"/>
</dbReference>
<gene>
    <name evidence="2" type="ORF">GTW23_15915</name>
</gene>
<dbReference type="CDD" id="cd00761">
    <property type="entry name" value="Glyco_tranf_GTA_type"/>
    <property type="match status" value="1"/>
</dbReference>
<sequence>MVQLSICLPTRNRQSYCIETIKALAASESRGFEVIVADNSDDPGPLDAFLNKQLKDGRFRLIPPAPAVLPMVNNWERAVEQTEGRWITVIGDDDFVDPRLSELTRLFEVKYRDADAISWECMTFQWPDNRPAPTLARIPLASGASILSKQALADQLYRWSERKRHPGVGVGIYHGAIKRSLMERVKQSYGGRYFEHPNVDWESSCKVVSTARAIVHSQRPLSVLGACAASNSAATVSRETMGTRLATFETETTGGISLNQPFFPFRLAGSGASLCLSIATTTTWFCHTYGIDLAGFGANFAHAAMDECRYSHTREEYDAKVDCFARGFAAWEGGRWAAMFKPPAFAPPKTINQLSGVSDETLHVREAELGPTTPEEFYRFAEHVIMPMDNLLAGTKVFAL</sequence>
<dbReference type="Gene3D" id="3.90.550.10">
    <property type="entry name" value="Spore Coat Polysaccharide Biosynthesis Protein SpsA, Chain A"/>
    <property type="match status" value="1"/>
</dbReference>
<protein>
    <submittedName>
        <fullName evidence="2">Glycosyltransferase</fullName>
    </submittedName>
</protein>
<evidence type="ECO:0000313" key="2">
    <source>
        <dbReference type="EMBL" id="MCO6409669.1"/>
    </source>
</evidence>
<dbReference type="EMBL" id="JAAAML010000003">
    <property type="protein sequence ID" value="MCO6409669.1"/>
    <property type="molecule type" value="Genomic_DNA"/>
</dbReference>
<keyword evidence="3" id="KW-1185">Reference proteome</keyword>
<dbReference type="Proteomes" id="UP001320715">
    <property type="component" value="Unassembled WGS sequence"/>
</dbReference>
<dbReference type="SUPFAM" id="SSF53448">
    <property type="entry name" value="Nucleotide-diphospho-sugar transferases"/>
    <property type="match status" value="1"/>
</dbReference>
<evidence type="ECO:0000259" key="1">
    <source>
        <dbReference type="Pfam" id="PF00535"/>
    </source>
</evidence>
<organism evidence="2 3">
    <name type="scientific">Hoeflea alexandrii</name>
    <dbReference type="NCBI Taxonomy" id="288436"/>
    <lineage>
        <taxon>Bacteria</taxon>
        <taxon>Pseudomonadati</taxon>
        <taxon>Pseudomonadota</taxon>
        <taxon>Alphaproteobacteria</taxon>
        <taxon>Hyphomicrobiales</taxon>
        <taxon>Rhizobiaceae</taxon>
        <taxon>Hoeflea</taxon>
    </lineage>
</organism>
<dbReference type="RefSeq" id="WP_252916481.1">
    <property type="nucleotide sequence ID" value="NZ_JAAAML010000003.1"/>
</dbReference>
<reference evidence="2 3" key="1">
    <citation type="submission" date="2020-01" db="EMBL/GenBank/DDBJ databases">
        <title>Genomes of bacteria type strains.</title>
        <authorList>
            <person name="Chen J."/>
            <person name="Zhu S."/>
            <person name="Yang J."/>
        </authorList>
    </citation>
    <scope>NUCLEOTIDE SEQUENCE [LARGE SCALE GENOMIC DNA]</scope>
    <source>
        <strain evidence="2 3">DSM 16655</strain>
    </source>
</reference>
<feature type="domain" description="Glycosyltransferase 2-like" evidence="1">
    <location>
        <begin position="5"/>
        <end position="109"/>
    </location>
</feature>
<dbReference type="InterPro" id="IPR001173">
    <property type="entry name" value="Glyco_trans_2-like"/>
</dbReference>